<evidence type="ECO:0000313" key="1">
    <source>
        <dbReference type="EMBL" id="AEH24341.1"/>
    </source>
</evidence>
<evidence type="ECO:0000313" key="2">
    <source>
        <dbReference type="Proteomes" id="UP000008386"/>
    </source>
</evidence>
<dbReference type="eggNOG" id="arCOG05784">
    <property type="taxonomic scope" value="Archaea"/>
</dbReference>
<protein>
    <submittedName>
        <fullName evidence="1">Uncharacterized protein</fullName>
    </submittedName>
</protein>
<dbReference type="Proteomes" id="UP000008386">
    <property type="component" value="Chromosome"/>
</dbReference>
<accession>F8AJ14</accession>
<dbReference type="AlphaFoldDB" id="F8AJ14"/>
<proteinExistence type="predicted"/>
<dbReference type="HOGENOM" id="CLU_149775_0_0_2"/>
<gene>
    <name evidence="1" type="ordered locus">PYCH_06530</name>
</gene>
<dbReference type="STRING" id="529709.PYCH_06530"/>
<sequence>MLPTAFITTALLIDASALRIEIDERELRLRGLLGIFRKTIPIDEIESFLVSDSWSACHGMIHFTIPAKGCIQINRRKGWSISFSTNQPEEIAMVLATLGVPRALRLK</sequence>
<dbReference type="EMBL" id="CP002779">
    <property type="protein sequence ID" value="AEH24341.1"/>
    <property type="molecule type" value="Genomic_DNA"/>
</dbReference>
<reference evidence="1 2" key="1">
    <citation type="journal article" date="2011" name="J. Bacteriol.">
        <title>Complete genome sequence of the obligate piezophilic hyperthermophilic archaeon Pyrococcus yayanosii CH1.</title>
        <authorList>
            <person name="Jun X."/>
            <person name="Lupeng L."/>
            <person name="Minjuan X."/>
            <person name="Oger P."/>
            <person name="Fengping W."/>
            <person name="Jebbar M."/>
            <person name="Xiang X."/>
        </authorList>
    </citation>
    <scope>NUCLEOTIDE SEQUENCE [LARGE SCALE GENOMIC DNA]</scope>
    <source>
        <strain evidence="2">CH1 / JCM 16557</strain>
    </source>
</reference>
<organism evidence="1 2">
    <name type="scientific">Pyrococcus yayanosii (strain CH1 / JCM 16557)</name>
    <dbReference type="NCBI Taxonomy" id="529709"/>
    <lineage>
        <taxon>Archaea</taxon>
        <taxon>Methanobacteriati</taxon>
        <taxon>Methanobacteriota</taxon>
        <taxon>Thermococci</taxon>
        <taxon>Thermococcales</taxon>
        <taxon>Thermococcaceae</taxon>
        <taxon>Pyrococcus</taxon>
    </lineage>
</organism>
<name>F8AJ14_PYRYC</name>
<dbReference type="KEGG" id="pya:PYCH_06530"/>
<keyword evidence="2" id="KW-1185">Reference proteome</keyword>